<dbReference type="Proteomes" id="UP000585474">
    <property type="component" value="Unassembled WGS sequence"/>
</dbReference>
<keyword evidence="2" id="KW-1185">Reference proteome</keyword>
<dbReference type="OrthoDB" id="1093005at2759"/>
<gene>
    <name evidence="1" type="ORF">Acr_19g0003030</name>
</gene>
<comment type="caution">
    <text evidence="1">The sequence shown here is derived from an EMBL/GenBank/DDBJ whole genome shotgun (WGS) entry which is preliminary data.</text>
</comment>
<evidence type="ECO:0000313" key="2">
    <source>
        <dbReference type="Proteomes" id="UP000585474"/>
    </source>
</evidence>
<name>A0A7J0G982_9ERIC</name>
<reference evidence="1 2" key="1">
    <citation type="submission" date="2019-07" db="EMBL/GenBank/DDBJ databases">
        <title>De Novo Assembly of kiwifruit Actinidia rufa.</title>
        <authorList>
            <person name="Sugita-Konishi S."/>
            <person name="Sato K."/>
            <person name="Mori E."/>
            <person name="Abe Y."/>
            <person name="Kisaki G."/>
            <person name="Hamano K."/>
            <person name="Suezawa K."/>
            <person name="Otani M."/>
            <person name="Fukuda T."/>
            <person name="Manabe T."/>
            <person name="Gomi K."/>
            <person name="Tabuchi M."/>
            <person name="Akimitsu K."/>
            <person name="Kataoka I."/>
        </authorList>
    </citation>
    <scope>NUCLEOTIDE SEQUENCE [LARGE SCALE GENOMIC DNA]</scope>
    <source>
        <strain evidence="2">cv. Fuchu</strain>
    </source>
</reference>
<dbReference type="AlphaFoldDB" id="A0A7J0G982"/>
<protein>
    <submittedName>
        <fullName evidence="1">Uncharacterized protein</fullName>
    </submittedName>
</protein>
<proteinExistence type="predicted"/>
<dbReference type="EMBL" id="BJWL01000019">
    <property type="protein sequence ID" value="GFZ07366.1"/>
    <property type="molecule type" value="Genomic_DNA"/>
</dbReference>
<sequence length="187" mass="21089">MASRVKTPAFIDTNLGTHIAIDGCPYITASDFKNTFINYTHLSCGKISSLWHLGMWVVGLRKKRKRAKKNHFLNPTIKGDEMGALFDSKSTEEWRSSAILENPSETASETVQVSGIIKKYFSDYEKYFSDYKEVTLSSNFTSRANQSQCKEQSTTGVHDNCSEAKFSPMPQFTPKTPLKNFTISIAY</sequence>
<evidence type="ECO:0000313" key="1">
    <source>
        <dbReference type="EMBL" id="GFZ07366.1"/>
    </source>
</evidence>
<organism evidence="1 2">
    <name type="scientific">Actinidia rufa</name>
    <dbReference type="NCBI Taxonomy" id="165716"/>
    <lineage>
        <taxon>Eukaryota</taxon>
        <taxon>Viridiplantae</taxon>
        <taxon>Streptophyta</taxon>
        <taxon>Embryophyta</taxon>
        <taxon>Tracheophyta</taxon>
        <taxon>Spermatophyta</taxon>
        <taxon>Magnoliopsida</taxon>
        <taxon>eudicotyledons</taxon>
        <taxon>Gunneridae</taxon>
        <taxon>Pentapetalae</taxon>
        <taxon>asterids</taxon>
        <taxon>Ericales</taxon>
        <taxon>Actinidiaceae</taxon>
        <taxon>Actinidia</taxon>
    </lineage>
</organism>
<accession>A0A7J0G982</accession>